<accession>A0ABS9UJH7</accession>
<evidence type="ECO:0000313" key="2">
    <source>
        <dbReference type="EMBL" id="MCH7396772.1"/>
    </source>
</evidence>
<feature type="transmembrane region" description="Helical" evidence="1">
    <location>
        <begin position="15"/>
        <end position="31"/>
    </location>
</feature>
<evidence type="ECO:0000256" key="1">
    <source>
        <dbReference type="SAM" id="Phobius"/>
    </source>
</evidence>
<gene>
    <name evidence="2" type="ORF">MM236_02180</name>
</gene>
<keyword evidence="3" id="KW-1185">Reference proteome</keyword>
<dbReference type="RefSeq" id="WP_241273292.1">
    <property type="nucleotide sequence ID" value="NZ_JAKZGS010000001.1"/>
</dbReference>
<keyword evidence="1" id="KW-0472">Membrane</keyword>
<protein>
    <recommendedName>
        <fullName evidence="4">Glutaredoxin</fullName>
    </recommendedName>
</protein>
<evidence type="ECO:0008006" key="4">
    <source>
        <dbReference type="Google" id="ProtNLM"/>
    </source>
</evidence>
<dbReference type="Proteomes" id="UP001165488">
    <property type="component" value="Unassembled WGS sequence"/>
</dbReference>
<organism evidence="2 3">
    <name type="scientific">Belliella calami</name>
    <dbReference type="NCBI Taxonomy" id="2923436"/>
    <lineage>
        <taxon>Bacteria</taxon>
        <taxon>Pseudomonadati</taxon>
        <taxon>Bacteroidota</taxon>
        <taxon>Cytophagia</taxon>
        <taxon>Cytophagales</taxon>
        <taxon>Cyclobacteriaceae</taxon>
        <taxon>Belliella</taxon>
    </lineage>
</organism>
<reference evidence="2" key="1">
    <citation type="submission" date="2022-03" db="EMBL/GenBank/DDBJ databases">
        <title>De novo assembled genomes of Belliella spp. (Cyclobacteriaceae) strains.</title>
        <authorList>
            <person name="Szabo A."/>
            <person name="Korponai K."/>
            <person name="Felfoldi T."/>
        </authorList>
    </citation>
    <scope>NUCLEOTIDE SEQUENCE</scope>
    <source>
        <strain evidence="2">DSM 107340</strain>
    </source>
</reference>
<evidence type="ECO:0000313" key="3">
    <source>
        <dbReference type="Proteomes" id="UP001165488"/>
    </source>
</evidence>
<proteinExistence type="predicted"/>
<sequence length="149" mass="17518">MQVYTVMMVDTDEELSWFVLIIFGAFVMLNNKKEYWQILLVYITIQLSGCNYCKVAEDIANQEVKGIVDSKKKLEWNRDEQTIIYLDSINKLQKYEILRDNSGLWDFVQKGDSLYKPLNIKKMKVYRKGVLAGEFLMDIGCPKNLRDEK</sequence>
<name>A0ABS9UJH7_9BACT</name>
<dbReference type="EMBL" id="JAKZGS010000001">
    <property type="protein sequence ID" value="MCH7396772.1"/>
    <property type="molecule type" value="Genomic_DNA"/>
</dbReference>
<comment type="caution">
    <text evidence="2">The sequence shown here is derived from an EMBL/GenBank/DDBJ whole genome shotgun (WGS) entry which is preliminary data.</text>
</comment>
<keyword evidence="1" id="KW-0812">Transmembrane</keyword>
<keyword evidence="1" id="KW-1133">Transmembrane helix</keyword>